<protein>
    <submittedName>
        <fullName evidence="2">Uncharacterized protein</fullName>
    </submittedName>
</protein>
<evidence type="ECO:0000256" key="1">
    <source>
        <dbReference type="SAM" id="Phobius"/>
    </source>
</evidence>
<dbReference type="EMBL" id="CP031198">
    <property type="protein sequence ID" value="QCZ53058.1"/>
    <property type="molecule type" value="Genomic_DNA"/>
</dbReference>
<proteinExistence type="predicted"/>
<feature type="transmembrane region" description="Helical" evidence="1">
    <location>
        <begin position="67"/>
        <end position="86"/>
    </location>
</feature>
<name>A0A0D0GUI9_LEVBR</name>
<evidence type="ECO:0000313" key="5">
    <source>
        <dbReference type="Proteomes" id="UP000307074"/>
    </source>
</evidence>
<sequence>MLTHLFSSYPGDYTAAQFMHAFSFANPHIGFNLTIAGLTFLFGYLEYMYSFALVIKEHSAPYPLWMHTYYFAHDSMGALVFAIAAMQHQNFWLFWGASGALIVWNFFELFNLYKAITVERQAIWGPVSVWQALGQVIIQILLMVTVVNLFRIFMHDPLMFKWFIFTNVVMAVAPGYYWKQRGTRVGASRGLAIVILLGTINSFIPNNMWALASPMFSFKNNPWFYLVGIMAIAFAVRGLLIYNRLASKPKQLGKHHSVW</sequence>
<dbReference type="AlphaFoldDB" id="A0A0D0GUI9"/>
<keyword evidence="1" id="KW-0812">Transmembrane</keyword>
<feature type="transmembrane region" description="Helical" evidence="1">
    <location>
        <begin position="92"/>
        <end position="113"/>
    </location>
</feature>
<dbReference type="Proteomes" id="UP000217918">
    <property type="component" value="Unassembled WGS sequence"/>
</dbReference>
<reference evidence="2 4" key="1">
    <citation type="submission" date="2017-09" db="EMBL/GenBank/DDBJ databases">
        <title>Genome sequence of Lactobacillus brevis D7.</title>
        <authorList>
            <person name="Kwon M.-S."/>
            <person name="Lim S.K."/>
            <person name="Choi H.-J."/>
        </authorList>
    </citation>
    <scope>NUCLEOTIDE SEQUENCE [LARGE SCALE GENOMIC DNA]</scope>
    <source>
        <strain evidence="2 4">D7</strain>
    </source>
</reference>
<feature type="transmembrane region" description="Helical" evidence="1">
    <location>
        <begin position="223"/>
        <end position="242"/>
    </location>
</feature>
<dbReference type="RefSeq" id="WP_052471684.1">
    <property type="nucleotide sequence ID" value="NZ_CP015398.1"/>
</dbReference>
<dbReference type="Proteomes" id="UP000307074">
    <property type="component" value="Chromosome"/>
</dbReference>
<feature type="transmembrane region" description="Helical" evidence="1">
    <location>
        <begin position="133"/>
        <end position="153"/>
    </location>
</feature>
<feature type="transmembrane region" description="Helical" evidence="1">
    <location>
        <begin position="159"/>
        <end position="178"/>
    </location>
</feature>
<feature type="transmembrane region" description="Helical" evidence="1">
    <location>
        <begin position="190"/>
        <end position="211"/>
    </location>
</feature>
<reference evidence="3 5" key="2">
    <citation type="submission" date="2018-07" db="EMBL/GenBank/DDBJ databases">
        <authorList>
            <person name="Feyereisen M."/>
        </authorList>
    </citation>
    <scope>NUCLEOTIDE SEQUENCE [LARGE SCALE GENOMIC DNA]</scope>
    <source>
        <strain evidence="3 5">UCCLBBS449</strain>
    </source>
</reference>
<dbReference type="EMBL" id="NVYO01000001">
    <property type="protein sequence ID" value="PBQ23955.1"/>
    <property type="molecule type" value="Genomic_DNA"/>
</dbReference>
<accession>A0A0D0GUI9</accession>
<gene>
    <name evidence="2" type="ORF">CNR29_07950</name>
    <name evidence="3" type="ORF">UCCLBBS449_1101</name>
</gene>
<feature type="transmembrane region" description="Helical" evidence="1">
    <location>
        <begin position="29"/>
        <end position="55"/>
    </location>
</feature>
<keyword evidence="1" id="KW-1133">Transmembrane helix</keyword>
<evidence type="ECO:0000313" key="2">
    <source>
        <dbReference type="EMBL" id="PBQ23955.1"/>
    </source>
</evidence>
<organism evidence="2 4">
    <name type="scientific">Levilactobacillus brevis</name>
    <name type="common">Lactobacillus brevis</name>
    <dbReference type="NCBI Taxonomy" id="1580"/>
    <lineage>
        <taxon>Bacteria</taxon>
        <taxon>Bacillati</taxon>
        <taxon>Bacillota</taxon>
        <taxon>Bacilli</taxon>
        <taxon>Lactobacillales</taxon>
        <taxon>Lactobacillaceae</taxon>
        <taxon>Levilactobacillus</taxon>
    </lineage>
</organism>
<evidence type="ECO:0000313" key="3">
    <source>
        <dbReference type="EMBL" id="QCZ53058.1"/>
    </source>
</evidence>
<evidence type="ECO:0000313" key="4">
    <source>
        <dbReference type="Proteomes" id="UP000217918"/>
    </source>
</evidence>
<keyword evidence="1" id="KW-0472">Membrane</keyword>